<evidence type="ECO:0000259" key="4">
    <source>
        <dbReference type="PROSITE" id="PS50835"/>
    </source>
</evidence>
<evidence type="ECO:0000313" key="6">
    <source>
        <dbReference type="Proteomes" id="UP000324222"/>
    </source>
</evidence>
<keyword evidence="1 3" id="KW-1015">Disulfide bond</keyword>
<dbReference type="InterPro" id="IPR007110">
    <property type="entry name" value="Ig-like_dom"/>
</dbReference>
<dbReference type="GO" id="GO:0030424">
    <property type="term" value="C:axon"/>
    <property type="evidence" value="ECO:0007669"/>
    <property type="project" value="TreeGrafter"/>
</dbReference>
<dbReference type="InterPro" id="IPR036179">
    <property type="entry name" value="Ig-like_dom_sf"/>
</dbReference>
<accession>A0A5B7GGR1</accession>
<dbReference type="EMBL" id="VSRR010015406">
    <property type="protein sequence ID" value="MPC58132.1"/>
    <property type="molecule type" value="Genomic_DNA"/>
</dbReference>
<evidence type="ECO:0000256" key="2">
    <source>
        <dbReference type="ARBA" id="ARBA00023319"/>
    </source>
</evidence>
<dbReference type="PANTHER" id="PTHR10075">
    <property type="entry name" value="BASIGIN RELATED"/>
    <property type="match status" value="1"/>
</dbReference>
<dbReference type="SMART" id="SM00192">
    <property type="entry name" value="LDLa"/>
    <property type="match status" value="1"/>
</dbReference>
<dbReference type="GO" id="GO:0007156">
    <property type="term" value="P:homophilic cell adhesion via plasma membrane adhesion molecules"/>
    <property type="evidence" value="ECO:0007669"/>
    <property type="project" value="TreeGrafter"/>
</dbReference>
<evidence type="ECO:0000256" key="3">
    <source>
        <dbReference type="PROSITE-ProRule" id="PRU00124"/>
    </source>
</evidence>
<dbReference type="PROSITE" id="PS01209">
    <property type="entry name" value="LDLRA_1"/>
    <property type="match status" value="1"/>
</dbReference>
<feature type="domain" description="Ig-like" evidence="4">
    <location>
        <begin position="10"/>
        <end position="94"/>
    </location>
</feature>
<feature type="disulfide bond" evidence="3">
    <location>
        <begin position="159"/>
        <end position="174"/>
    </location>
</feature>
<dbReference type="PANTHER" id="PTHR10075:SF100">
    <property type="entry name" value="FASCICLIN-2"/>
    <property type="match status" value="1"/>
</dbReference>
<protein>
    <submittedName>
        <fullName evidence="5">Basement membrane-specific heparan sulfate proteoglycan core protein</fullName>
    </submittedName>
</protein>
<dbReference type="PROSITE" id="PS50068">
    <property type="entry name" value="LDLRA_2"/>
    <property type="match status" value="1"/>
</dbReference>
<dbReference type="CDD" id="cd00112">
    <property type="entry name" value="LDLa"/>
    <property type="match status" value="1"/>
</dbReference>
<dbReference type="PROSITE" id="PS50835">
    <property type="entry name" value="IG_LIKE"/>
    <property type="match status" value="1"/>
</dbReference>
<dbReference type="InterPro" id="IPR023415">
    <property type="entry name" value="LDLR_class-A_CS"/>
</dbReference>
<dbReference type="OrthoDB" id="10055367at2759"/>
<dbReference type="InterPro" id="IPR003598">
    <property type="entry name" value="Ig_sub2"/>
</dbReference>
<dbReference type="InterPro" id="IPR003599">
    <property type="entry name" value="Ig_sub"/>
</dbReference>
<sequence>MYTCSPTVPPRVSLEPARQVVRPGEVVRIRCSATGLQPITIEWNKDQGRMPASVIINGGELTFRGIATTDAGRYICVARNRGGITRAVAEVLVNANKGSQSTFSGITEGLYFDDLEDGDVDEDDSSSTPDEGYFLQVEEVMCKFICHNRSICIAPLEMCDGTPDCPDGEDEEGCYFDSLNPS</sequence>
<evidence type="ECO:0000313" key="5">
    <source>
        <dbReference type="EMBL" id="MPC58132.1"/>
    </source>
</evidence>
<dbReference type="Gene3D" id="4.10.400.10">
    <property type="entry name" value="Low-density Lipoprotein Receptor"/>
    <property type="match status" value="1"/>
</dbReference>
<dbReference type="AlphaFoldDB" id="A0A5B7GGR1"/>
<name>A0A5B7GGR1_PORTR</name>
<comment type="caution">
    <text evidence="3">Lacks conserved residue(s) required for the propagation of feature annotation.</text>
</comment>
<keyword evidence="6" id="KW-1185">Reference proteome</keyword>
<dbReference type="Pfam" id="PF13927">
    <property type="entry name" value="Ig_3"/>
    <property type="match status" value="1"/>
</dbReference>
<dbReference type="InterPro" id="IPR013783">
    <property type="entry name" value="Ig-like_fold"/>
</dbReference>
<organism evidence="5 6">
    <name type="scientific">Portunus trituberculatus</name>
    <name type="common">Swimming crab</name>
    <name type="synonym">Neptunus trituberculatus</name>
    <dbReference type="NCBI Taxonomy" id="210409"/>
    <lineage>
        <taxon>Eukaryota</taxon>
        <taxon>Metazoa</taxon>
        <taxon>Ecdysozoa</taxon>
        <taxon>Arthropoda</taxon>
        <taxon>Crustacea</taxon>
        <taxon>Multicrustacea</taxon>
        <taxon>Malacostraca</taxon>
        <taxon>Eumalacostraca</taxon>
        <taxon>Eucarida</taxon>
        <taxon>Decapoda</taxon>
        <taxon>Pleocyemata</taxon>
        <taxon>Brachyura</taxon>
        <taxon>Eubrachyura</taxon>
        <taxon>Portunoidea</taxon>
        <taxon>Portunidae</taxon>
        <taxon>Portuninae</taxon>
        <taxon>Portunus</taxon>
    </lineage>
</organism>
<dbReference type="InterPro" id="IPR036055">
    <property type="entry name" value="LDL_receptor-like_sf"/>
</dbReference>
<dbReference type="Proteomes" id="UP000324222">
    <property type="component" value="Unassembled WGS sequence"/>
</dbReference>
<dbReference type="Pfam" id="PF00057">
    <property type="entry name" value="Ldl_recept_a"/>
    <property type="match status" value="1"/>
</dbReference>
<dbReference type="SUPFAM" id="SSF48726">
    <property type="entry name" value="Immunoglobulin"/>
    <property type="match status" value="1"/>
</dbReference>
<dbReference type="GO" id="GO:0005886">
    <property type="term" value="C:plasma membrane"/>
    <property type="evidence" value="ECO:0007669"/>
    <property type="project" value="TreeGrafter"/>
</dbReference>
<dbReference type="GO" id="GO:0070593">
    <property type="term" value="P:dendrite self-avoidance"/>
    <property type="evidence" value="ECO:0007669"/>
    <property type="project" value="TreeGrafter"/>
</dbReference>
<proteinExistence type="predicted"/>
<dbReference type="InterPro" id="IPR002172">
    <property type="entry name" value="LDrepeatLR_classA_rpt"/>
</dbReference>
<reference evidence="5 6" key="1">
    <citation type="submission" date="2019-05" db="EMBL/GenBank/DDBJ databases">
        <title>Another draft genome of Portunus trituberculatus and its Hox gene families provides insights of decapod evolution.</title>
        <authorList>
            <person name="Jeong J.-H."/>
            <person name="Song I."/>
            <person name="Kim S."/>
            <person name="Choi T."/>
            <person name="Kim D."/>
            <person name="Ryu S."/>
            <person name="Kim W."/>
        </authorList>
    </citation>
    <scope>NUCLEOTIDE SEQUENCE [LARGE SCALE GENOMIC DNA]</scope>
    <source>
        <tissue evidence="5">Muscle</tissue>
    </source>
</reference>
<keyword evidence="2" id="KW-0393">Immunoglobulin domain</keyword>
<dbReference type="SMART" id="SM00408">
    <property type="entry name" value="IGc2"/>
    <property type="match status" value="1"/>
</dbReference>
<gene>
    <name evidence="5" type="primary">HSPG2_1</name>
    <name evidence="5" type="ORF">E2C01_052127</name>
</gene>
<dbReference type="Gene3D" id="2.60.40.10">
    <property type="entry name" value="Immunoglobulins"/>
    <property type="match status" value="1"/>
</dbReference>
<dbReference type="SMART" id="SM00409">
    <property type="entry name" value="IG"/>
    <property type="match status" value="1"/>
</dbReference>
<evidence type="ECO:0000256" key="1">
    <source>
        <dbReference type="ARBA" id="ARBA00023157"/>
    </source>
</evidence>
<dbReference type="SUPFAM" id="SSF57424">
    <property type="entry name" value="LDL receptor-like module"/>
    <property type="match status" value="1"/>
</dbReference>
<dbReference type="GO" id="GO:0007411">
    <property type="term" value="P:axon guidance"/>
    <property type="evidence" value="ECO:0007669"/>
    <property type="project" value="TreeGrafter"/>
</dbReference>
<dbReference type="GO" id="GO:0098632">
    <property type="term" value="F:cell-cell adhesion mediator activity"/>
    <property type="evidence" value="ECO:0007669"/>
    <property type="project" value="TreeGrafter"/>
</dbReference>
<comment type="caution">
    <text evidence="5">The sequence shown here is derived from an EMBL/GenBank/DDBJ whole genome shotgun (WGS) entry which is preliminary data.</text>
</comment>